<dbReference type="AlphaFoldDB" id="A0AAJ0CMH2"/>
<evidence type="ECO:0000259" key="10">
    <source>
        <dbReference type="Pfam" id="PF05922"/>
    </source>
</evidence>
<evidence type="ECO:0000256" key="3">
    <source>
        <dbReference type="ARBA" id="ARBA00022729"/>
    </source>
</evidence>
<dbReference type="Gene3D" id="3.40.50.200">
    <property type="entry name" value="Peptidase S8/S53 domain"/>
    <property type="match status" value="1"/>
</dbReference>
<keyword evidence="12" id="KW-1185">Reference proteome</keyword>
<comment type="similarity">
    <text evidence="1 6 7">Belongs to the peptidase S8 family.</text>
</comment>
<accession>A0AAJ0CMH2</accession>
<evidence type="ECO:0000256" key="5">
    <source>
        <dbReference type="ARBA" id="ARBA00022825"/>
    </source>
</evidence>
<evidence type="ECO:0000256" key="7">
    <source>
        <dbReference type="RuleBase" id="RU003355"/>
    </source>
</evidence>
<dbReference type="EMBL" id="JASWJB010000123">
    <property type="protein sequence ID" value="KAK2595779.1"/>
    <property type="molecule type" value="Genomic_DNA"/>
</dbReference>
<dbReference type="InterPro" id="IPR000209">
    <property type="entry name" value="Peptidase_S8/S53_dom"/>
</dbReference>
<dbReference type="PANTHER" id="PTHR43806:SF58">
    <property type="entry name" value="ALKALINE PROTEASE 1-RELATED"/>
    <property type="match status" value="1"/>
</dbReference>
<gene>
    <name evidence="11" type="ORF">QQS21_006542</name>
</gene>
<dbReference type="InterPro" id="IPR036852">
    <property type="entry name" value="Peptidase_S8/S53_dom_sf"/>
</dbReference>
<evidence type="ECO:0000256" key="1">
    <source>
        <dbReference type="ARBA" id="ARBA00011073"/>
    </source>
</evidence>
<dbReference type="InterPro" id="IPR023828">
    <property type="entry name" value="Peptidase_S8_Ser-AS"/>
</dbReference>
<dbReference type="InterPro" id="IPR050131">
    <property type="entry name" value="Peptidase_S8_subtilisin-like"/>
</dbReference>
<feature type="domain" description="Peptidase S8/S53" evidence="9">
    <location>
        <begin position="141"/>
        <end position="354"/>
    </location>
</feature>
<keyword evidence="3 8" id="KW-0732">Signal</keyword>
<dbReference type="PROSITE" id="PS00138">
    <property type="entry name" value="SUBTILASE_SER"/>
    <property type="match status" value="1"/>
</dbReference>
<dbReference type="InterPro" id="IPR022398">
    <property type="entry name" value="Peptidase_S8_His-AS"/>
</dbReference>
<feature type="active site" description="Charge relay system" evidence="6">
    <location>
        <position position="330"/>
    </location>
</feature>
<dbReference type="InterPro" id="IPR010259">
    <property type="entry name" value="S8pro/Inhibitor_I9"/>
</dbReference>
<dbReference type="PRINTS" id="PR00723">
    <property type="entry name" value="SUBTILISIN"/>
</dbReference>
<dbReference type="InterPro" id="IPR015500">
    <property type="entry name" value="Peptidase_S8_subtilisin-rel"/>
</dbReference>
<evidence type="ECO:0000313" key="12">
    <source>
        <dbReference type="Proteomes" id="UP001251528"/>
    </source>
</evidence>
<name>A0AAJ0CMH2_9HYPO</name>
<dbReference type="CDD" id="cd04077">
    <property type="entry name" value="Peptidases_S8_PCSK9_ProteinaseK_like"/>
    <property type="match status" value="1"/>
</dbReference>
<dbReference type="Pfam" id="PF00082">
    <property type="entry name" value="Peptidase_S8"/>
    <property type="match status" value="1"/>
</dbReference>
<dbReference type="Gene3D" id="3.30.70.80">
    <property type="entry name" value="Peptidase S8 propeptide/proteinase inhibitor I9"/>
    <property type="match status" value="1"/>
</dbReference>
<feature type="active site" description="Charge relay system" evidence="6">
    <location>
        <position position="143"/>
    </location>
</feature>
<feature type="active site" description="Charge relay system" evidence="6">
    <location>
        <position position="174"/>
    </location>
</feature>
<dbReference type="FunFam" id="3.40.50.200:FF:000014">
    <property type="entry name" value="Proteinase K"/>
    <property type="match status" value="1"/>
</dbReference>
<dbReference type="PROSITE" id="PS00137">
    <property type="entry name" value="SUBTILASE_HIS"/>
    <property type="match status" value="1"/>
</dbReference>
<evidence type="ECO:0000256" key="2">
    <source>
        <dbReference type="ARBA" id="ARBA00022670"/>
    </source>
</evidence>
<comment type="caution">
    <text evidence="11">The sequence shown here is derived from an EMBL/GenBank/DDBJ whole genome shotgun (WGS) entry which is preliminary data.</text>
</comment>
<feature type="chain" id="PRO_5042562107" evidence="8">
    <location>
        <begin position="17"/>
        <end position="388"/>
    </location>
</feature>
<dbReference type="Proteomes" id="UP001251528">
    <property type="component" value="Unassembled WGS sequence"/>
</dbReference>
<dbReference type="SUPFAM" id="SSF52743">
    <property type="entry name" value="Subtilisin-like"/>
    <property type="match status" value="1"/>
</dbReference>
<keyword evidence="2 6" id="KW-0645">Protease</keyword>
<organism evidence="11 12">
    <name type="scientific">Conoideocrella luteorostrata</name>
    <dbReference type="NCBI Taxonomy" id="1105319"/>
    <lineage>
        <taxon>Eukaryota</taxon>
        <taxon>Fungi</taxon>
        <taxon>Dikarya</taxon>
        <taxon>Ascomycota</taxon>
        <taxon>Pezizomycotina</taxon>
        <taxon>Sordariomycetes</taxon>
        <taxon>Hypocreomycetidae</taxon>
        <taxon>Hypocreales</taxon>
        <taxon>Clavicipitaceae</taxon>
        <taxon>Conoideocrella</taxon>
    </lineage>
</organism>
<evidence type="ECO:0000256" key="4">
    <source>
        <dbReference type="ARBA" id="ARBA00022801"/>
    </source>
</evidence>
<dbReference type="InterPro" id="IPR023827">
    <property type="entry name" value="Peptidase_S8_Asp-AS"/>
</dbReference>
<dbReference type="Pfam" id="PF05922">
    <property type="entry name" value="Inhibitor_I9"/>
    <property type="match status" value="1"/>
</dbReference>
<dbReference type="PANTHER" id="PTHR43806">
    <property type="entry name" value="PEPTIDASE S8"/>
    <property type="match status" value="1"/>
</dbReference>
<evidence type="ECO:0000313" key="11">
    <source>
        <dbReference type="EMBL" id="KAK2595779.1"/>
    </source>
</evidence>
<evidence type="ECO:0000256" key="8">
    <source>
        <dbReference type="SAM" id="SignalP"/>
    </source>
</evidence>
<keyword evidence="5 6" id="KW-0720">Serine protease</keyword>
<evidence type="ECO:0000259" key="9">
    <source>
        <dbReference type="Pfam" id="PF00082"/>
    </source>
</evidence>
<feature type="domain" description="Inhibitor I9" evidence="10">
    <location>
        <begin position="58"/>
        <end position="99"/>
    </location>
</feature>
<evidence type="ECO:0000256" key="6">
    <source>
        <dbReference type="PROSITE-ProRule" id="PRU01240"/>
    </source>
</evidence>
<dbReference type="GO" id="GO:0006508">
    <property type="term" value="P:proteolysis"/>
    <property type="evidence" value="ECO:0007669"/>
    <property type="project" value="UniProtKB-KW"/>
</dbReference>
<sequence length="388" mass="40724">MRGSTLLLAALPAAFAAPAERTKPAPLSMGSGTTGKYIVKLRDGTEVSALNSAIGLLSVKPEHVYNTAFRGFASSMDESTLEAVRMHPDVEYVEEDGIATIAGFVDQQNPVWGLARISSRTKGKRVYTYDERAGEGTCSYVIDTGVDENHREFEGRAKQVKSWIPNSNRDDHGHGTHVSGTIGSKTYGVAKKTKIYGLKVLGSNASGPDSGIIDALNFVAEDAPKRDCPKGVFVNLSLTADRRLQSMNDAAAALVRKGYFVAAAAGNFNRDAAQESPASEPTICTVGGTQENDGRYSGSNYGKFIDINAPAVQVTSTMPGGGTGGMTGTSMASPHVVGLAAYLSSVEGITASSACDRIVQLATKGAITGRMPPNTVNLLAFNGNTKGF</sequence>
<reference evidence="11" key="1">
    <citation type="submission" date="2023-06" db="EMBL/GenBank/DDBJ databases">
        <title>Conoideocrella luteorostrata (Hypocreales: Clavicipitaceae), a potential biocontrol fungus for elongate hemlock scale in United States Christmas tree production areas.</title>
        <authorList>
            <person name="Barrett H."/>
            <person name="Lovett B."/>
            <person name="Macias A.M."/>
            <person name="Stajich J.E."/>
            <person name="Kasson M.T."/>
        </authorList>
    </citation>
    <scope>NUCLEOTIDE SEQUENCE</scope>
    <source>
        <strain evidence="11">ARSEF 14590</strain>
    </source>
</reference>
<dbReference type="InterPro" id="IPR034193">
    <property type="entry name" value="PCSK9_ProteinaseK-like"/>
</dbReference>
<dbReference type="PROSITE" id="PS00136">
    <property type="entry name" value="SUBTILASE_ASP"/>
    <property type="match status" value="1"/>
</dbReference>
<dbReference type="SUPFAM" id="SSF54897">
    <property type="entry name" value="Protease propeptides/inhibitors"/>
    <property type="match status" value="1"/>
</dbReference>
<dbReference type="PROSITE" id="PS51892">
    <property type="entry name" value="SUBTILASE"/>
    <property type="match status" value="1"/>
</dbReference>
<keyword evidence="4 6" id="KW-0378">Hydrolase</keyword>
<protein>
    <submittedName>
        <fullName evidence="11">Uncharacterized protein</fullName>
    </submittedName>
</protein>
<feature type="signal peptide" evidence="8">
    <location>
        <begin position="1"/>
        <end position="16"/>
    </location>
</feature>
<dbReference type="GO" id="GO:0005576">
    <property type="term" value="C:extracellular region"/>
    <property type="evidence" value="ECO:0007669"/>
    <property type="project" value="UniProtKB-ARBA"/>
</dbReference>
<proteinExistence type="inferred from homology"/>
<dbReference type="GO" id="GO:0004252">
    <property type="term" value="F:serine-type endopeptidase activity"/>
    <property type="evidence" value="ECO:0007669"/>
    <property type="project" value="UniProtKB-UniRule"/>
</dbReference>
<dbReference type="InterPro" id="IPR037045">
    <property type="entry name" value="S8pro/Inhibitor_I9_sf"/>
</dbReference>